<organism evidence="1 2">
    <name type="scientific">Dipteronia dyeriana</name>
    <dbReference type="NCBI Taxonomy" id="168575"/>
    <lineage>
        <taxon>Eukaryota</taxon>
        <taxon>Viridiplantae</taxon>
        <taxon>Streptophyta</taxon>
        <taxon>Embryophyta</taxon>
        <taxon>Tracheophyta</taxon>
        <taxon>Spermatophyta</taxon>
        <taxon>Magnoliopsida</taxon>
        <taxon>eudicotyledons</taxon>
        <taxon>Gunneridae</taxon>
        <taxon>Pentapetalae</taxon>
        <taxon>rosids</taxon>
        <taxon>malvids</taxon>
        <taxon>Sapindales</taxon>
        <taxon>Sapindaceae</taxon>
        <taxon>Hippocastanoideae</taxon>
        <taxon>Acereae</taxon>
        <taxon>Dipteronia</taxon>
    </lineage>
</organism>
<dbReference type="Proteomes" id="UP001280121">
    <property type="component" value="Unassembled WGS sequence"/>
</dbReference>
<evidence type="ECO:0000313" key="2">
    <source>
        <dbReference type="Proteomes" id="UP001280121"/>
    </source>
</evidence>
<sequence length="131" mass="14909">MKAEIEQRDKALEILKNKELEGIVKLVRAEQEIKSLITEVIKQPTEVKINKDHGLHHDLPSNDILEFTVPQIAFQECGDIFHGVFVLDHRLLSRGRYYGGYWIGGACAKHDGLNALEQVIGFPGFAYHWTI</sequence>
<comment type="caution">
    <text evidence="1">The sequence shown here is derived from an EMBL/GenBank/DDBJ whole genome shotgun (WGS) entry which is preliminary data.</text>
</comment>
<evidence type="ECO:0000313" key="1">
    <source>
        <dbReference type="EMBL" id="KAK2635541.1"/>
    </source>
</evidence>
<keyword evidence="2" id="KW-1185">Reference proteome</keyword>
<gene>
    <name evidence="1" type="ORF">Ddye_030333</name>
</gene>
<accession>A0AAD9TGW5</accession>
<name>A0AAD9TGW5_9ROSI</name>
<dbReference type="EMBL" id="JANJYI010000009">
    <property type="protein sequence ID" value="KAK2635541.1"/>
    <property type="molecule type" value="Genomic_DNA"/>
</dbReference>
<proteinExistence type="predicted"/>
<dbReference type="AlphaFoldDB" id="A0AAD9TGW5"/>
<reference evidence="1" key="1">
    <citation type="journal article" date="2023" name="Plant J.">
        <title>Genome sequences and population genomics provide insights into the demographic history, inbreeding, and mutation load of two 'living fossil' tree species of Dipteronia.</title>
        <authorList>
            <person name="Feng Y."/>
            <person name="Comes H.P."/>
            <person name="Chen J."/>
            <person name="Zhu S."/>
            <person name="Lu R."/>
            <person name="Zhang X."/>
            <person name="Li P."/>
            <person name="Qiu J."/>
            <person name="Olsen K.M."/>
            <person name="Qiu Y."/>
        </authorList>
    </citation>
    <scope>NUCLEOTIDE SEQUENCE</scope>
    <source>
        <strain evidence="1">KIB01</strain>
    </source>
</reference>
<protein>
    <submittedName>
        <fullName evidence="1">Uncharacterized protein</fullName>
    </submittedName>
</protein>